<reference evidence="2 3" key="1">
    <citation type="submission" date="2019-03" db="EMBL/GenBank/DDBJ databases">
        <title>First draft genome of Liparis tanakae, snailfish: a comprehensive survey of snailfish specific genes.</title>
        <authorList>
            <person name="Kim W."/>
            <person name="Song I."/>
            <person name="Jeong J.-H."/>
            <person name="Kim D."/>
            <person name="Kim S."/>
            <person name="Ryu S."/>
            <person name="Song J.Y."/>
            <person name="Lee S.K."/>
        </authorList>
    </citation>
    <scope>NUCLEOTIDE SEQUENCE [LARGE SCALE GENOMIC DNA]</scope>
    <source>
        <tissue evidence="2">Muscle</tissue>
    </source>
</reference>
<gene>
    <name evidence="2" type="ORF">EYF80_040534</name>
</gene>
<keyword evidence="3" id="KW-1185">Reference proteome</keyword>
<proteinExistence type="predicted"/>
<feature type="transmembrane region" description="Helical" evidence="1">
    <location>
        <begin position="126"/>
        <end position="148"/>
    </location>
</feature>
<evidence type="ECO:0000313" key="2">
    <source>
        <dbReference type="EMBL" id="TNN49236.1"/>
    </source>
</evidence>
<evidence type="ECO:0000313" key="3">
    <source>
        <dbReference type="Proteomes" id="UP000314294"/>
    </source>
</evidence>
<evidence type="ECO:0000256" key="1">
    <source>
        <dbReference type="SAM" id="Phobius"/>
    </source>
</evidence>
<accession>A0A4Z2G6P9</accession>
<sequence>MQDALYSLRTSTWRSLMPLTHCWTDSSLQTSSTARDRVFPYASPAASTSLSLRFRSRIVATTTNSITAILRPIPEEQPVISTTFCPGVAMAAAASLRCLAEREAAARKSPAAASDRMDRWSPVRETWLLLLFISVFYTSRAAAGYSTWVLGNRPELYWDLLVTLGDTPEEHFILHGGF</sequence>
<protein>
    <submittedName>
        <fullName evidence="2">Uncharacterized protein</fullName>
    </submittedName>
</protein>
<dbReference type="EMBL" id="SRLO01000663">
    <property type="protein sequence ID" value="TNN49236.1"/>
    <property type="molecule type" value="Genomic_DNA"/>
</dbReference>
<dbReference type="AlphaFoldDB" id="A0A4Z2G6P9"/>
<keyword evidence="1" id="KW-0472">Membrane</keyword>
<keyword evidence="1" id="KW-0812">Transmembrane</keyword>
<dbReference type="Proteomes" id="UP000314294">
    <property type="component" value="Unassembled WGS sequence"/>
</dbReference>
<name>A0A4Z2G6P9_9TELE</name>
<keyword evidence="1" id="KW-1133">Transmembrane helix</keyword>
<organism evidence="2 3">
    <name type="scientific">Liparis tanakae</name>
    <name type="common">Tanaka's snailfish</name>
    <dbReference type="NCBI Taxonomy" id="230148"/>
    <lineage>
        <taxon>Eukaryota</taxon>
        <taxon>Metazoa</taxon>
        <taxon>Chordata</taxon>
        <taxon>Craniata</taxon>
        <taxon>Vertebrata</taxon>
        <taxon>Euteleostomi</taxon>
        <taxon>Actinopterygii</taxon>
        <taxon>Neopterygii</taxon>
        <taxon>Teleostei</taxon>
        <taxon>Neoteleostei</taxon>
        <taxon>Acanthomorphata</taxon>
        <taxon>Eupercaria</taxon>
        <taxon>Perciformes</taxon>
        <taxon>Cottioidei</taxon>
        <taxon>Cottales</taxon>
        <taxon>Liparidae</taxon>
        <taxon>Liparis</taxon>
    </lineage>
</organism>
<comment type="caution">
    <text evidence="2">The sequence shown here is derived from an EMBL/GenBank/DDBJ whole genome shotgun (WGS) entry which is preliminary data.</text>
</comment>